<reference evidence="2 3" key="1">
    <citation type="journal article" date="2019" name="Commun. Biol.">
        <title>The bagworm genome reveals a unique fibroin gene that provides high tensile strength.</title>
        <authorList>
            <person name="Kono N."/>
            <person name="Nakamura H."/>
            <person name="Ohtoshi R."/>
            <person name="Tomita M."/>
            <person name="Numata K."/>
            <person name="Arakawa K."/>
        </authorList>
    </citation>
    <scope>NUCLEOTIDE SEQUENCE [LARGE SCALE GENOMIC DNA]</scope>
</reference>
<protein>
    <submittedName>
        <fullName evidence="2">Uncharacterized protein</fullName>
    </submittedName>
</protein>
<organism evidence="2 3">
    <name type="scientific">Eumeta variegata</name>
    <name type="common">Bagworm moth</name>
    <name type="synonym">Eumeta japonica</name>
    <dbReference type="NCBI Taxonomy" id="151549"/>
    <lineage>
        <taxon>Eukaryota</taxon>
        <taxon>Metazoa</taxon>
        <taxon>Ecdysozoa</taxon>
        <taxon>Arthropoda</taxon>
        <taxon>Hexapoda</taxon>
        <taxon>Insecta</taxon>
        <taxon>Pterygota</taxon>
        <taxon>Neoptera</taxon>
        <taxon>Endopterygota</taxon>
        <taxon>Lepidoptera</taxon>
        <taxon>Glossata</taxon>
        <taxon>Ditrysia</taxon>
        <taxon>Tineoidea</taxon>
        <taxon>Psychidae</taxon>
        <taxon>Oiketicinae</taxon>
        <taxon>Eumeta</taxon>
    </lineage>
</organism>
<name>A0A4C1ZIB4_EUMVA</name>
<evidence type="ECO:0000256" key="1">
    <source>
        <dbReference type="SAM" id="SignalP"/>
    </source>
</evidence>
<evidence type="ECO:0000313" key="3">
    <source>
        <dbReference type="Proteomes" id="UP000299102"/>
    </source>
</evidence>
<gene>
    <name evidence="2" type="ORF">EVAR_68601_1</name>
</gene>
<comment type="caution">
    <text evidence="2">The sequence shown here is derived from an EMBL/GenBank/DDBJ whole genome shotgun (WGS) entry which is preliminary data.</text>
</comment>
<dbReference type="Proteomes" id="UP000299102">
    <property type="component" value="Unassembled WGS sequence"/>
</dbReference>
<dbReference type="EMBL" id="BGZK01001942">
    <property type="protein sequence ID" value="GBP88571.1"/>
    <property type="molecule type" value="Genomic_DNA"/>
</dbReference>
<proteinExistence type="predicted"/>
<feature type="signal peptide" evidence="1">
    <location>
        <begin position="1"/>
        <end position="19"/>
    </location>
</feature>
<accession>A0A4C1ZIB4</accession>
<sequence length="99" mass="11435">MKSLYTLIAFSSRHVLTLALGHPSNPSDIIHIHNKRNELFSQICWSCIFTPTKILVKTDQTSPNSMGLRRLITEFLWPPFNSNIRPWIPYSIKVLVKTN</sequence>
<dbReference type="AlphaFoldDB" id="A0A4C1ZIB4"/>
<keyword evidence="1" id="KW-0732">Signal</keyword>
<keyword evidence="3" id="KW-1185">Reference proteome</keyword>
<feature type="chain" id="PRO_5020037912" evidence="1">
    <location>
        <begin position="20"/>
        <end position="99"/>
    </location>
</feature>
<evidence type="ECO:0000313" key="2">
    <source>
        <dbReference type="EMBL" id="GBP88571.1"/>
    </source>
</evidence>